<dbReference type="SUPFAM" id="SSF52047">
    <property type="entry name" value="RNI-like"/>
    <property type="match status" value="1"/>
</dbReference>
<dbReference type="InterPro" id="IPR032675">
    <property type="entry name" value="LRR_dom_sf"/>
</dbReference>
<name>A0A915AW68_PARUN</name>
<keyword evidence="1" id="KW-1185">Reference proteome</keyword>
<protein>
    <submittedName>
        <fullName evidence="2">Uncharacterized protein</fullName>
    </submittedName>
</protein>
<dbReference type="WBParaSite" id="PgR018_g042_t01">
    <property type="protein sequence ID" value="PgR018_g042_t01"/>
    <property type="gene ID" value="PgR018_g042"/>
</dbReference>
<evidence type="ECO:0000313" key="2">
    <source>
        <dbReference type="WBParaSite" id="PgR018_g042_t01"/>
    </source>
</evidence>
<dbReference type="AlphaFoldDB" id="A0A915AW68"/>
<dbReference type="Gene3D" id="3.80.10.10">
    <property type="entry name" value="Ribonuclease Inhibitor"/>
    <property type="match status" value="2"/>
</dbReference>
<evidence type="ECO:0000313" key="1">
    <source>
        <dbReference type="Proteomes" id="UP000887569"/>
    </source>
</evidence>
<accession>A0A915AW68</accession>
<dbReference type="InterPro" id="IPR006553">
    <property type="entry name" value="Leu-rich_rpt_Cys-con_subtyp"/>
</dbReference>
<dbReference type="SMART" id="SM00367">
    <property type="entry name" value="LRR_CC"/>
    <property type="match status" value="1"/>
</dbReference>
<reference evidence="2" key="1">
    <citation type="submission" date="2022-11" db="UniProtKB">
        <authorList>
            <consortium name="WormBaseParasite"/>
        </authorList>
    </citation>
    <scope>IDENTIFICATION</scope>
</reference>
<dbReference type="Proteomes" id="UP000887569">
    <property type="component" value="Unplaced"/>
</dbReference>
<sequence length="363" mass="41453">FVLLPKWIDKCAVWRLTPSLLSKFDSCMPHLQRLNMQQAFSASCYEVLFSKNTFVNLQQLILCGWGFTAHKLETLFHVKRKLEVLNADEASNTTGMHSRSWKGFDEVVVRSPLKRLYVRGFFRPSTLLRELESFKNLTLLSFSYACYMGPDDILPIKRLLHLEHLHLSGNYDDYSRMTADCLRVIFGPADWETSFPSRLKFLSLPDWLHLDDSVVEEIALNCEQLRSLSLARCPLVTVRGFRVIAKSLKELRFLDINEIAGGFSALLFAEVGAKDLPHLVYLSAHRSSSSSDAELSAEVRFSLQCLLRRKPRLMLSDAVNSFLTYKLKNAQATFNDTFAAENMAKIVNELSRVEGFCCMSRIT</sequence>
<organism evidence="1 2">
    <name type="scientific">Parascaris univalens</name>
    <name type="common">Nematode worm</name>
    <dbReference type="NCBI Taxonomy" id="6257"/>
    <lineage>
        <taxon>Eukaryota</taxon>
        <taxon>Metazoa</taxon>
        <taxon>Ecdysozoa</taxon>
        <taxon>Nematoda</taxon>
        <taxon>Chromadorea</taxon>
        <taxon>Rhabditida</taxon>
        <taxon>Spirurina</taxon>
        <taxon>Ascaridomorpha</taxon>
        <taxon>Ascaridoidea</taxon>
        <taxon>Ascarididae</taxon>
        <taxon>Parascaris</taxon>
    </lineage>
</organism>
<proteinExistence type="predicted"/>